<dbReference type="Gene3D" id="1.10.10.1800">
    <property type="entry name" value="tRNA uridine 5-carboxymethylaminomethyl modification enzyme MnmG/GidA"/>
    <property type="match status" value="1"/>
</dbReference>
<evidence type="ECO:0000256" key="6">
    <source>
        <dbReference type="ARBA" id="ARBA00025948"/>
    </source>
</evidence>
<accession>A0A952KI98</accession>
<name>A0A952KI98_9PROT</name>
<evidence type="ECO:0000256" key="4">
    <source>
        <dbReference type="ARBA" id="ARBA00022694"/>
    </source>
</evidence>
<comment type="subunit">
    <text evidence="6">Homodimer. Heterotetramer of two MnmE and two MnmG subunits.</text>
</comment>
<reference evidence="8" key="1">
    <citation type="submission" date="2020-06" db="EMBL/GenBank/DDBJ databases">
        <title>Stable isotope informed genome-resolved metagenomics uncovers potential trophic interactions in rhizosphere soil.</title>
        <authorList>
            <person name="Starr E.P."/>
            <person name="Shi S."/>
            <person name="Blazewicz S.J."/>
            <person name="Koch B.J."/>
            <person name="Probst A.J."/>
            <person name="Hungate B.A."/>
            <person name="Pett-Ridge J."/>
            <person name="Firestone M.K."/>
            <person name="Banfield J.F."/>
        </authorList>
    </citation>
    <scope>NUCLEOTIDE SEQUENCE</scope>
    <source>
        <strain evidence="8">YM_69_17</strain>
    </source>
</reference>
<comment type="cofactor">
    <cofactor evidence="1">
        <name>FAD</name>
        <dbReference type="ChEBI" id="CHEBI:57692"/>
    </cofactor>
</comment>
<evidence type="ECO:0000256" key="5">
    <source>
        <dbReference type="ARBA" id="ARBA00022827"/>
    </source>
</evidence>
<dbReference type="FunFam" id="1.10.150.570:FF:000001">
    <property type="entry name" value="tRNA uridine 5-carboxymethylaminomethyl modification enzyme MnmG"/>
    <property type="match status" value="1"/>
</dbReference>
<dbReference type="SMART" id="SM01228">
    <property type="entry name" value="GIDA_assoc_3"/>
    <property type="match status" value="1"/>
</dbReference>
<dbReference type="Pfam" id="PF21680">
    <property type="entry name" value="GIDA_C_1st"/>
    <property type="match status" value="1"/>
</dbReference>
<dbReference type="Proteomes" id="UP000700706">
    <property type="component" value="Unassembled WGS sequence"/>
</dbReference>
<dbReference type="InterPro" id="IPR026904">
    <property type="entry name" value="MnmG_C"/>
</dbReference>
<dbReference type="InterPro" id="IPR047001">
    <property type="entry name" value="MnmG_C_subdom"/>
</dbReference>
<evidence type="ECO:0000256" key="2">
    <source>
        <dbReference type="ARBA" id="ARBA00007653"/>
    </source>
</evidence>
<organism evidence="8 9">
    <name type="scientific">Inquilinus limosus</name>
    <dbReference type="NCBI Taxonomy" id="171674"/>
    <lineage>
        <taxon>Bacteria</taxon>
        <taxon>Pseudomonadati</taxon>
        <taxon>Pseudomonadota</taxon>
        <taxon>Alphaproteobacteria</taxon>
        <taxon>Rhodospirillales</taxon>
        <taxon>Rhodospirillaceae</taxon>
        <taxon>Inquilinus</taxon>
    </lineage>
</organism>
<keyword evidence="5" id="KW-0274">FAD</keyword>
<proteinExistence type="inferred from homology"/>
<dbReference type="GO" id="GO:0050660">
    <property type="term" value="F:flavin adenine dinucleotide binding"/>
    <property type="evidence" value="ECO:0007669"/>
    <property type="project" value="InterPro"/>
</dbReference>
<dbReference type="GO" id="GO:0002098">
    <property type="term" value="P:tRNA wobble uridine modification"/>
    <property type="evidence" value="ECO:0007669"/>
    <property type="project" value="TreeGrafter"/>
</dbReference>
<feature type="domain" description="tRNA uridine 5-carboxymethylaminomethyl modification enzyme C-terminal subdomain" evidence="7">
    <location>
        <begin position="23"/>
        <end position="94"/>
    </location>
</feature>
<dbReference type="InterPro" id="IPR049312">
    <property type="entry name" value="GIDA_C_N"/>
</dbReference>
<dbReference type="AlphaFoldDB" id="A0A952KI98"/>
<evidence type="ECO:0000313" key="8">
    <source>
        <dbReference type="EMBL" id="MBW8729230.1"/>
    </source>
</evidence>
<dbReference type="Pfam" id="PF13932">
    <property type="entry name" value="SAM_GIDA_C"/>
    <property type="match status" value="1"/>
</dbReference>
<dbReference type="EMBL" id="JAEKLZ010000504">
    <property type="protein sequence ID" value="MBW8729230.1"/>
    <property type="molecule type" value="Genomic_DNA"/>
</dbReference>
<comment type="caution">
    <text evidence="8">The sequence shown here is derived from an EMBL/GenBank/DDBJ whole genome shotgun (WGS) entry which is preliminary data.</text>
</comment>
<evidence type="ECO:0000256" key="3">
    <source>
        <dbReference type="ARBA" id="ARBA00022630"/>
    </source>
</evidence>
<keyword evidence="4" id="KW-0819">tRNA processing</keyword>
<evidence type="ECO:0000256" key="1">
    <source>
        <dbReference type="ARBA" id="ARBA00001974"/>
    </source>
</evidence>
<dbReference type="Gene3D" id="1.10.150.570">
    <property type="entry name" value="GidA associated domain, C-terminal subdomain"/>
    <property type="match status" value="1"/>
</dbReference>
<keyword evidence="3" id="KW-0285">Flavoprotein</keyword>
<comment type="similarity">
    <text evidence="2">Belongs to the MnmG family.</text>
</comment>
<dbReference type="GO" id="GO:0030488">
    <property type="term" value="P:tRNA methylation"/>
    <property type="evidence" value="ECO:0007669"/>
    <property type="project" value="TreeGrafter"/>
</dbReference>
<sequence length="107" mass="11858">LARIWPELAEWPEAVAEQVETEAKYAGYLDRQEADIRAFRRDEGLALPAELDFDAIGSLSNETRQILKRSRPPTLGAAARLPGVTPAALVALLKHVRRDEGDRRAIA</sequence>
<evidence type="ECO:0000259" key="7">
    <source>
        <dbReference type="SMART" id="SM01228"/>
    </source>
</evidence>
<dbReference type="PANTHER" id="PTHR11806">
    <property type="entry name" value="GLUCOSE INHIBITED DIVISION PROTEIN A"/>
    <property type="match status" value="1"/>
</dbReference>
<dbReference type="InterPro" id="IPR002218">
    <property type="entry name" value="MnmG-rel"/>
</dbReference>
<protein>
    <submittedName>
        <fullName evidence="8">tRNA uridine-5-carboxymethylaminomethyl(34) synthesis enzyme MnmG</fullName>
    </submittedName>
</protein>
<dbReference type="PANTHER" id="PTHR11806:SF0">
    <property type="entry name" value="PROTEIN MTO1 HOMOLOG, MITOCHONDRIAL"/>
    <property type="match status" value="1"/>
</dbReference>
<dbReference type="InterPro" id="IPR044920">
    <property type="entry name" value="MnmG_C_subdom_sf"/>
</dbReference>
<feature type="non-terminal residue" evidence="8">
    <location>
        <position position="1"/>
    </location>
</feature>
<evidence type="ECO:0000313" key="9">
    <source>
        <dbReference type="Proteomes" id="UP000700706"/>
    </source>
</evidence>
<gene>
    <name evidence="8" type="ORF">JF625_29280</name>
</gene>